<evidence type="ECO:0000256" key="6">
    <source>
        <dbReference type="ARBA" id="ARBA00022827"/>
    </source>
</evidence>
<dbReference type="GO" id="GO:0106312">
    <property type="term" value="F:methylenetetrahydrofolate reductase (NADH) activity"/>
    <property type="evidence" value="ECO:0007669"/>
    <property type="project" value="UniProtKB-EC"/>
</dbReference>
<evidence type="ECO:0000256" key="2">
    <source>
        <dbReference type="ARBA" id="ARBA00004777"/>
    </source>
</evidence>
<evidence type="ECO:0000256" key="10">
    <source>
        <dbReference type="ARBA" id="ARBA00034478"/>
    </source>
</evidence>
<reference evidence="13" key="1">
    <citation type="journal article" date="2021" name="PeerJ">
        <title>Extensive microbial diversity within the chicken gut microbiome revealed by metagenomics and culture.</title>
        <authorList>
            <person name="Gilroy R."/>
            <person name="Ravi A."/>
            <person name="Getino M."/>
            <person name="Pursley I."/>
            <person name="Horton D.L."/>
            <person name="Alikhan N.F."/>
            <person name="Baker D."/>
            <person name="Gharbi K."/>
            <person name="Hall N."/>
            <person name="Watson M."/>
            <person name="Adriaenssens E.M."/>
            <person name="Foster-Nyarko E."/>
            <person name="Jarju S."/>
            <person name="Secka A."/>
            <person name="Antonio M."/>
            <person name="Oren A."/>
            <person name="Chaudhuri R.R."/>
            <person name="La Ragione R."/>
            <person name="Hildebrand F."/>
            <person name="Pallen M.J."/>
        </authorList>
    </citation>
    <scope>NUCLEOTIDE SEQUENCE</scope>
    <source>
        <strain evidence="13">421</strain>
    </source>
</reference>
<keyword evidence="9" id="KW-0486">Methionine biosynthesis</keyword>
<evidence type="ECO:0000256" key="11">
    <source>
        <dbReference type="ARBA" id="ARBA00048628"/>
    </source>
</evidence>
<dbReference type="NCBIfam" id="TIGR00676">
    <property type="entry name" value="fadh2"/>
    <property type="match status" value="1"/>
</dbReference>
<keyword evidence="5 12" id="KW-0285">Flavoprotein</keyword>
<keyword evidence="7 12" id="KW-0560">Oxidoreductase</keyword>
<sequence length="288" mass="31896">MKIAQILKEKKVTVSFEVFPPKEWSKIENTRAVVQEMAKSSPAFMSVTYGAAGTRTGFTTEIARAIMDSGVPPLSHLTCLTSTKDKIDSVLDEWKANGIENILALRGDIPAGFEFPDGQHFEHAYELVQVIKEKGGFCIGGACYPEIHPESADRVEDIQHLKEKVDCGIDFLTTQMFFDNEVFFRFKENCLIKGINVPIIAGIMPITNAGQIKRSVELSGCKFPKKFEKILERFGDDPAKMKQAGIIYATEQIIDLMANGQNNIHIYTMNKPDVAGSIMKGLSAIING</sequence>
<dbReference type="PANTHER" id="PTHR45754">
    <property type="entry name" value="METHYLENETETRAHYDROFOLATE REDUCTASE"/>
    <property type="match status" value="1"/>
</dbReference>
<comment type="cofactor">
    <cofactor evidence="1 12">
        <name>FAD</name>
        <dbReference type="ChEBI" id="CHEBI:57692"/>
    </cofactor>
</comment>
<evidence type="ECO:0000256" key="7">
    <source>
        <dbReference type="ARBA" id="ARBA00023002"/>
    </source>
</evidence>
<evidence type="ECO:0000313" key="14">
    <source>
        <dbReference type="Proteomes" id="UP000824205"/>
    </source>
</evidence>
<dbReference type="EC" id="1.5.1.54" evidence="12"/>
<keyword evidence="4" id="KW-0028">Amino-acid biosynthesis</keyword>
<dbReference type="SUPFAM" id="SSF51730">
    <property type="entry name" value="FAD-linked oxidoreductase"/>
    <property type="match status" value="1"/>
</dbReference>
<dbReference type="PANTHER" id="PTHR45754:SF3">
    <property type="entry name" value="METHYLENETETRAHYDROFOLATE REDUCTASE (NADPH)"/>
    <property type="match status" value="1"/>
</dbReference>
<evidence type="ECO:0000256" key="12">
    <source>
        <dbReference type="RuleBase" id="RU003862"/>
    </source>
</evidence>
<dbReference type="InterPro" id="IPR029041">
    <property type="entry name" value="FAD-linked_oxidoreductase-like"/>
</dbReference>
<comment type="similarity">
    <text evidence="3 12">Belongs to the methylenetetrahydrofolate reductase family.</text>
</comment>
<dbReference type="AlphaFoldDB" id="A0A9D1RD98"/>
<dbReference type="GO" id="GO:0035999">
    <property type="term" value="P:tetrahydrofolate interconversion"/>
    <property type="evidence" value="ECO:0007669"/>
    <property type="project" value="TreeGrafter"/>
</dbReference>
<dbReference type="Gene3D" id="3.20.20.220">
    <property type="match status" value="1"/>
</dbReference>
<evidence type="ECO:0000313" key="13">
    <source>
        <dbReference type="EMBL" id="HIW85539.1"/>
    </source>
</evidence>
<reference evidence="13" key="2">
    <citation type="submission" date="2021-04" db="EMBL/GenBank/DDBJ databases">
        <authorList>
            <person name="Gilroy R."/>
        </authorList>
    </citation>
    <scope>NUCLEOTIDE SEQUENCE</scope>
    <source>
        <strain evidence="13">421</strain>
    </source>
</reference>
<name>A0A9D1RD98_9FIRM</name>
<evidence type="ECO:0000256" key="5">
    <source>
        <dbReference type="ARBA" id="ARBA00022630"/>
    </source>
</evidence>
<comment type="catalytic activity">
    <reaction evidence="11">
        <text>(6S)-5-methyl-5,6,7,8-tetrahydrofolate + NAD(+) = (6R)-5,10-methylene-5,6,7,8-tetrahydrofolate + NADH + H(+)</text>
        <dbReference type="Rhea" id="RHEA:19821"/>
        <dbReference type="ChEBI" id="CHEBI:15378"/>
        <dbReference type="ChEBI" id="CHEBI:15636"/>
        <dbReference type="ChEBI" id="CHEBI:18608"/>
        <dbReference type="ChEBI" id="CHEBI:57540"/>
        <dbReference type="ChEBI" id="CHEBI:57945"/>
        <dbReference type="EC" id="1.5.1.54"/>
    </reaction>
    <physiologicalReaction direction="right-to-left" evidence="11">
        <dbReference type="Rhea" id="RHEA:19823"/>
    </physiologicalReaction>
</comment>
<gene>
    <name evidence="13" type="primary">metF</name>
    <name evidence="13" type="ORF">IAA48_03500</name>
</gene>
<evidence type="ECO:0000256" key="8">
    <source>
        <dbReference type="ARBA" id="ARBA00023027"/>
    </source>
</evidence>
<dbReference type="Pfam" id="PF02219">
    <property type="entry name" value="MTHFR"/>
    <property type="match status" value="1"/>
</dbReference>
<dbReference type="InterPro" id="IPR003171">
    <property type="entry name" value="Mehydrof_redctse-like"/>
</dbReference>
<dbReference type="EMBL" id="DXGE01000014">
    <property type="protein sequence ID" value="HIW85539.1"/>
    <property type="molecule type" value="Genomic_DNA"/>
</dbReference>
<comment type="pathway">
    <text evidence="10">Amino-acid biosynthesis; L-methionine biosynthesis via de novo pathway.</text>
</comment>
<dbReference type="GO" id="GO:0071949">
    <property type="term" value="F:FAD binding"/>
    <property type="evidence" value="ECO:0007669"/>
    <property type="project" value="TreeGrafter"/>
</dbReference>
<dbReference type="CDD" id="cd00537">
    <property type="entry name" value="MTHFR"/>
    <property type="match status" value="1"/>
</dbReference>
<keyword evidence="6 12" id="KW-0274">FAD</keyword>
<protein>
    <recommendedName>
        <fullName evidence="12">Methylenetetrahydrofolate reductase</fullName>
        <ecNumber evidence="12">1.5.1.54</ecNumber>
    </recommendedName>
</protein>
<organism evidence="13 14">
    <name type="scientific">Candidatus Eubacterium faecipullorum</name>
    <dbReference type="NCBI Taxonomy" id="2838571"/>
    <lineage>
        <taxon>Bacteria</taxon>
        <taxon>Bacillati</taxon>
        <taxon>Bacillota</taxon>
        <taxon>Clostridia</taxon>
        <taxon>Eubacteriales</taxon>
        <taxon>Eubacteriaceae</taxon>
        <taxon>Eubacterium</taxon>
    </lineage>
</organism>
<dbReference type="Proteomes" id="UP000824205">
    <property type="component" value="Unassembled WGS sequence"/>
</dbReference>
<dbReference type="GO" id="GO:0005829">
    <property type="term" value="C:cytosol"/>
    <property type="evidence" value="ECO:0007669"/>
    <property type="project" value="InterPro"/>
</dbReference>
<accession>A0A9D1RD98</accession>
<keyword evidence="8" id="KW-0520">NAD</keyword>
<comment type="caution">
    <text evidence="13">The sequence shown here is derived from an EMBL/GenBank/DDBJ whole genome shotgun (WGS) entry which is preliminary data.</text>
</comment>
<evidence type="ECO:0000256" key="1">
    <source>
        <dbReference type="ARBA" id="ARBA00001974"/>
    </source>
</evidence>
<evidence type="ECO:0000256" key="3">
    <source>
        <dbReference type="ARBA" id="ARBA00006743"/>
    </source>
</evidence>
<evidence type="ECO:0000256" key="4">
    <source>
        <dbReference type="ARBA" id="ARBA00022605"/>
    </source>
</evidence>
<evidence type="ECO:0000256" key="9">
    <source>
        <dbReference type="ARBA" id="ARBA00023167"/>
    </source>
</evidence>
<dbReference type="GO" id="GO:0009086">
    <property type="term" value="P:methionine biosynthetic process"/>
    <property type="evidence" value="ECO:0007669"/>
    <property type="project" value="UniProtKB-KW"/>
</dbReference>
<comment type="pathway">
    <text evidence="2 12">One-carbon metabolism; tetrahydrofolate interconversion.</text>
</comment>
<dbReference type="InterPro" id="IPR004620">
    <property type="entry name" value="MTHF_reductase_bac"/>
</dbReference>
<proteinExistence type="inferred from homology"/>